<evidence type="ECO:0000256" key="11">
    <source>
        <dbReference type="ARBA" id="ARBA00023136"/>
    </source>
</evidence>
<comment type="cofactor">
    <cofactor evidence="1">
        <name>Mn(2+)</name>
        <dbReference type="ChEBI" id="CHEBI:29035"/>
    </cofactor>
</comment>
<evidence type="ECO:0000313" key="14">
    <source>
        <dbReference type="Proteomes" id="UP000249518"/>
    </source>
</evidence>
<evidence type="ECO:0000256" key="9">
    <source>
        <dbReference type="ARBA" id="ARBA00022989"/>
    </source>
</evidence>
<dbReference type="GO" id="GO:0016020">
    <property type="term" value="C:membrane"/>
    <property type="evidence" value="ECO:0007669"/>
    <property type="project" value="UniProtKB-SubCell"/>
</dbReference>
<keyword evidence="8" id="KW-0378">Hydrolase</keyword>
<dbReference type="AlphaFoldDB" id="A0A328WJV9"/>
<dbReference type="CDD" id="cd14789">
    <property type="entry name" value="Tiki"/>
    <property type="match status" value="1"/>
</dbReference>
<dbReference type="PANTHER" id="PTHR31120">
    <property type="entry name" value="METALLOPROTEASE TIKI"/>
    <property type="match status" value="1"/>
</dbReference>
<evidence type="ECO:0000256" key="4">
    <source>
        <dbReference type="ARBA" id="ARBA00022670"/>
    </source>
</evidence>
<dbReference type="GO" id="GO:0004222">
    <property type="term" value="F:metalloendopeptidase activity"/>
    <property type="evidence" value="ECO:0007669"/>
    <property type="project" value="TreeGrafter"/>
</dbReference>
<comment type="caution">
    <text evidence="13">The sequence shown here is derived from an EMBL/GenBank/DDBJ whole genome shotgun (WGS) entry which is preliminary data.</text>
</comment>
<evidence type="ECO:0000256" key="2">
    <source>
        <dbReference type="ARBA" id="ARBA00001941"/>
    </source>
</evidence>
<comment type="cofactor">
    <cofactor evidence="2">
        <name>Co(2+)</name>
        <dbReference type="ChEBI" id="CHEBI:48828"/>
    </cofactor>
</comment>
<keyword evidence="7" id="KW-0732">Signal</keyword>
<keyword evidence="11" id="KW-0472">Membrane</keyword>
<name>A0A328WJV9_9FLAO</name>
<evidence type="ECO:0000256" key="12">
    <source>
        <dbReference type="ARBA" id="ARBA00023180"/>
    </source>
</evidence>
<sequence length="284" mass="31848">MKKIVLALLTIFSTQVEGQNLENSLLWKISGNGLKEASYLYGTIHITCDDKLPPKAVKAMNQTKQLYLELDMDDPTLQQSMMGGMMMKEGKTLTSLSSAEDFKLVDDFLQKNLGYSAQMLNTIKPFMISAMLYPKMIDCEMKSVEGALIALSKEQNEEILGLETVQEQLAVFDAIPYEVQMNELVKTAKSNLDHDKTEMDLMLKTYKSEDITAMVAMMKESENEITSKFEEVLLTDRNKKWIPQIETIAKETPTFFGVGAGHLGGENGVIVLLRKAGYKVEAVF</sequence>
<dbReference type="EMBL" id="QLSV01000017">
    <property type="protein sequence ID" value="RAR46511.1"/>
    <property type="molecule type" value="Genomic_DNA"/>
</dbReference>
<evidence type="ECO:0000256" key="6">
    <source>
        <dbReference type="ARBA" id="ARBA00022723"/>
    </source>
</evidence>
<dbReference type="RefSeq" id="WP_112087191.1">
    <property type="nucleotide sequence ID" value="NZ_QLSV01000017.1"/>
</dbReference>
<keyword evidence="14" id="KW-1185">Reference proteome</keyword>
<reference evidence="13 14" key="1">
    <citation type="submission" date="2018-06" db="EMBL/GenBank/DDBJ databases">
        <title>Genomic Encyclopedia of Type Strains, Phase III (KMG-III): the genomes of soil and plant-associated and newly described type strains.</title>
        <authorList>
            <person name="Whitman W."/>
        </authorList>
    </citation>
    <scope>NUCLEOTIDE SEQUENCE [LARGE SCALE GENOMIC DNA]</scope>
    <source>
        <strain evidence="13 14">CGMCC 1.12504</strain>
    </source>
</reference>
<dbReference type="Proteomes" id="UP000249518">
    <property type="component" value="Unassembled WGS sequence"/>
</dbReference>
<gene>
    <name evidence="13" type="ORF">B0I10_1175</name>
</gene>
<evidence type="ECO:0000256" key="10">
    <source>
        <dbReference type="ARBA" id="ARBA00023049"/>
    </source>
</evidence>
<dbReference type="GO" id="GO:0006508">
    <property type="term" value="P:proteolysis"/>
    <property type="evidence" value="ECO:0007669"/>
    <property type="project" value="UniProtKB-KW"/>
</dbReference>
<proteinExistence type="predicted"/>
<protein>
    <recommendedName>
        <fullName evidence="15">TraB family protein</fullName>
    </recommendedName>
</protein>
<evidence type="ECO:0008006" key="15">
    <source>
        <dbReference type="Google" id="ProtNLM"/>
    </source>
</evidence>
<dbReference type="InterPro" id="IPR040230">
    <property type="entry name" value="TIKI1/2-like"/>
</dbReference>
<evidence type="ECO:0000256" key="8">
    <source>
        <dbReference type="ARBA" id="ARBA00022801"/>
    </source>
</evidence>
<evidence type="ECO:0000256" key="3">
    <source>
        <dbReference type="ARBA" id="ARBA00004479"/>
    </source>
</evidence>
<organism evidence="13 14">
    <name type="scientific">Flavobacterium lacus</name>
    <dbReference type="NCBI Taxonomy" id="1353778"/>
    <lineage>
        <taxon>Bacteria</taxon>
        <taxon>Pseudomonadati</taxon>
        <taxon>Bacteroidota</taxon>
        <taxon>Flavobacteriia</taxon>
        <taxon>Flavobacteriales</taxon>
        <taxon>Flavobacteriaceae</taxon>
        <taxon>Flavobacterium</taxon>
    </lineage>
</organism>
<dbReference type="InterPro" id="IPR002816">
    <property type="entry name" value="TraB/PrgY/GumN_fam"/>
</dbReference>
<evidence type="ECO:0000256" key="1">
    <source>
        <dbReference type="ARBA" id="ARBA00001936"/>
    </source>
</evidence>
<dbReference type="GO" id="GO:0030178">
    <property type="term" value="P:negative regulation of Wnt signaling pathway"/>
    <property type="evidence" value="ECO:0007669"/>
    <property type="project" value="InterPro"/>
</dbReference>
<keyword evidence="6" id="KW-0479">Metal-binding</keyword>
<dbReference type="GO" id="GO:0046872">
    <property type="term" value="F:metal ion binding"/>
    <property type="evidence" value="ECO:0007669"/>
    <property type="project" value="UniProtKB-KW"/>
</dbReference>
<evidence type="ECO:0000313" key="13">
    <source>
        <dbReference type="EMBL" id="RAR46511.1"/>
    </source>
</evidence>
<keyword evidence="9" id="KW-1133">Transmembrane helix</keyword>
<dbReference type="PANTHER" id="PTHR31120:SF6">
    <property type="entry name" value="METALLOPROTEASE TIKI HOMOLOG"/>
    <property type="match status" value="1"/>
</dbReference>
<accession>A0A328WJV9</accession>
<keyword evidence="4" id="KW-0645">Protease</keyword>
<evidence type="ECO:0000256" key="7">
    <source>
        <dbReference type="ARBA" id="ARBA00022729"/>
    </source>
</evidence>
<keyword evidence="12" id="KW-0325">Glycoprotein</keyword>
<dbReference type="Pfam" id="PF01963">
    <property type="entry name" value="TraB_PrgY_gumN"/>
    <property type="match status" value="1"/>
</dbReference>
<keyword evidence="5" id="KW-0812">Transmembrane</keyword>
<dbReference type="OrthoDB" id="9798714at2"/>
<keyword evidence="10" id="KW-0482">Metalloprotease</keyword>
<comment type="subcellular location">
    <subcellularLocation>
        <location evidence="3">Membrane</location>
        <topology evidence="3">Single-pass type I membrane protein</topology>
    </subcellularLocation>
</comment>
<evidence type="ECO:0000256" key="5">
    <source>
        <dbReference type="ARBA" id="ARBA00022692"/>
    </source>
</evidence>